<dbReference type="AlphaFoldDB" id="A0A811K0K7"/>
<evidence type="ECO:0000313" key="9">
    <source>
        <dbReference type="EMBL" id="CAD5209010.1"/>
    </source>
</evidence>
<dbReference type="EMBL" id="CAJFCW020000002">
    <property type="protein sequence ID" value="CAG9088252.1"/>
    <property type="molecule type" value="Genomic_DNA"/>
</dbReference>
<dbReference type="Proteomes" id="UP000614601">
    <property type="component" value="Unassembled WGS sequence"/>
</dbReference>
<dbReference type="EMBL" id="CAJFDH010000002">
    <property type="protein sequence ID" value="CAD5209010.1"/>
    <property type="molecule type" value="Genomic_DNA"/>
</dbReference>
<organism evidence="9 10">
    <name type="scientific">Bursaphelenchus okinawaensis</name>
    <dbReference type="NCBI Taxonomy" id="465554"/>
    <lineage>
        <taxon>Eukaryota</taxon>
        <taxon>Metazoa</taxon>
        <taxon>Ecdysozoa</taxon>
        <taxon>Nematoda</taxon>
        <taxon>Chromadorea</taxon>
        <taxon>Rhabditida</taxon>
        <taxon>Tylenchina</taxon>
        <taxon>Tylenchomorpha</taxon>
        <taxon>Aphelenchoidea</taxon>
        <taxon>Aphelenchoididae</taxon>
        <taxon>Bursaphelenchus</taxon>
    </lineage>
</organism>
<evidence type="ECO:0000313" key="10">
    <source>
        <dbReference type="Proteomes" id="UP000614601"/>
    </source>
</evidence>
<name>A0A811K0K7_9BILA</name>
<dbReference type="InterPro" id="IPR001356">
    <property type="entry name" value="HD"/>
</dbReference>
<comment type="subcellular location">
    <subcellularLocation>
        <location evidence="1 6 7">Nucleus</location>
    </subcellularLocation>
</comment>
<dbReference type="PANTHER" id="PTHR24329:SF303">
    <property type="entry name" value="PAIRED MESODERM HOMEOBOX PROTEIN 2A"/>
    <property type="match status" value="1"/>
</dbReference>
<evidence type="ECO:0000256" key="1">
    <source>
        <dbReference type="ARBA" id="ARBA00004123"/>
    </source>
</evidence>
<keyword evidence="2" id="KW-0217">Developmental protein</keyword>
<evidence type="ECO:0000256" key="7">
    <source>
        <dbReference type="RuleBase" id="RU000682"/>
    </source>
</evidence>
<evidence type="ECO:0000256" key="4">
    <source>
        <dbReference type="ARBA" id="ARBA00023155"/>
    </source>
</evidence>
<dbReference type="OrthoDB" id="5797885at2759"/>
<dbReference type="InterPro" id="IPR009057">
    <property type="entry name" value="Homeodomain-like_sf"/>
</dbReference>
<gene>
    <name evidence="9" type="ORF">BOKJ2_LOCUS2466</name>
</gene>
<keyword evidence="3 6" id="KW-0238">DNA-binding</keyword>
<dbReference type="PROSITE" id="PS50071">
    <property type="entry name" value="HOMEOBOX_2"/>
    <property type="match status" value="1"/>
</dbReference>
<dbReference type="Gene3D" id="1.10.10.60">
    <property type="entry name" value="Homeodomain-like"/>
    <property type="match status" value="1"/>
</dbReference>
<keyword evidence="5 6" id="KW-0539">Nucleus</keyword>
<accession>A0A811K0K7</accession>
<sequence length="200" mass="22377">MFEQGMFSAAPLGLQVPLFPHIDLQSHSTSPIQSVSPCVPQNSTSPCNLPAFFGANSDVSMMYQTLCAKEMTSNMDMLLKILLHMHSKQGHEAEIKPIRKHASSNGRRSRTTFTTEQINELENVFQETQYPDVVAREQLALKTNLTEGRIQVWFQNRRAKARKAQRCTSSASQEFVCSSASPSPTQKLAFRVEDLVLSSK</sequence>
<feature type="DNA-binding region" description="Homeobox" evidence="6">
    <location>
        <begin position="106"/>
        <end position="165"/>
    </location>
</feature>
<dbReference type="PANTHER" id="PTHR24329">
    <property type="entry name" value="HOMEOBOX PROTEIN ARISTALESS"/>
    <property type="match status" value="1"/>
</dbReference>
<feature type="domain" description="Homeobox" evidence="8">
    <location>
        <begin position="104"/>
        <end position="164"/>
    </location>
</feature>
<dbReference type="GO" id="GO:0000977">
    <property type="term" value="F:RNA polymerase II transcription regulatory region sequence-specific DNA binding"/>
    <property type="evidence" value="ECO:0007669"/>
    <property type="project" value="TreeGrafter"/>
</dbReference>
<evidence type="ECO:0000256" key="6">
    <source>
        <dbReference type="PROSITE-ProRule" id="PRU00108"/>
    </source>
</evidence>
<dbReference type="GO" id="GO:0005634">
    <property type="term" value="C:nucleus"/>
    <property type="evidence" value="ECO:0007669"/>
    <property type="project" value="UniProtKB-SubCell"/>
</dbReference>
<dbReference type="GO" id="GO:0007399">
    <property type="term" value="P:nervous system development"/>
    <property type="evidence" value="ECO:0007669"/>
    <property type="project" value="UniProtKB-ARBA"/>
</dbReference>
<dbReference type="PROSITE" id="PS00027">
    <property type="entry name" value="HOMEOBOX_1"/>
    <property type="match status" value="1"/>
</dbReference>
<proteinExistence type="predicted"/>
<dbReference type="SUPFAM" id="SSF46689">
    <property type="entry name" value="Homeodomain-like"/>
    <property type="match status" value="1"/>
</dbReference>
<dbReference type="InterPro" id="IPR050649">
    <property type="entry name" value="Paired_Homeobox_TFs"/>
</dbReference>
<protein>
    <recommendedName>
        <fullName evidence="8">Homeobox domain-containing protein</fullName>
    </recommendedName>
</protein>
<evidence type="ECO:0000256" key="3">
    <source>
        <dbReference type="ARBA" id="ARBA00023125"/>
    </source>
</evidence>
<dbReference type="SMART" id="SM00389">
    <property type="entry name" value="HOX"/>
    <property type="match status" value="1"/>
</dbReference>
<reference evidence="9" key="1">
    <citation type="submission" date="2020-09" db="EMBL/GenBank/DDBJ databases">
        <authorList>
            <person name="Kikuchi T."/>
        </authorList>
    </citation>
    <scope>NUCLEOTIDE SEQUENCE</scope>
    <source>
        <strain evidence="9">SH1</strain>
    </source>
</reference>
<dbReference type="GO" id="GO:0000981">
    <property type="term" value="F:DNA-binding transcription factor activity, RNA polymerase II-specific"/>
    <property type="evidence" value="ECO:0007669"/>
    <property type="project" value="InterPro"/>
</dbReference>
<evidence type="ECO:0000256" key="5">
    <source>
        <dbReference type="ARBA" id="ARBA00023242"/>
    </source>
</evidence>
<dbReference type="Pfam" id="PF00046">
    <property type="entry name" value="Homeodomain"/>
    <property type="match status" value="1"/>
</dbReference>
<keyword evidence="10" id="KW-1185">Reference proteome</keyword>
<dbReference type="CDD" id="cd00086">
    <property type="entry name" value="homeodomain"/>
    <property type="match status" value="1"/>
</dbReference>
<dbReference type="Proteomes" id="UP000783686">
    <property type="component" value="Unassembled WGS sequence"/>
</dbReference>
<dbReference type="InterPro" id="IPR017970">
    <property type="entry name" value="Homeobox_CS"/>
</dbReference>
<evidence type="ECO:0000256" key="2">
    <source>
        <dbReference type="ARBA" id="ARBA00022473"/>
    </source>
</evidence>
<keyword evidence="4 6" id="KW-0371">Homeobox</keyword>
<evidence type="ECO:0000259" key="8">
    <source>
        <dbReference type="PROSITE" id="PS50071"/>
    </source>
</evidence>
<dbReference type="FunFam" id="1.10.10.60:FF:000214">
    <property type="entry name" value="Homeobox expressed in ES cells 1"/>
    <property type="match status" value="1"/>
</dbReference>
<comment type="caution">
    <text evidence="9">The sequence shown here is derived from an EMBL/GenBank/DDBJ whole genome shotgun (WGS) entry which is preliminary data.</text>
</comment>